<protein>
    <submittedName>
        <fullName evidence="2">Uncharacterized protein</fullName>
    </submittedName>
</protein>
<keyword evidence="3" id="KW-1185">Reference proteome</keyword>
<dbReference type="Proteomes" id="UP000075902">
    <property type="component" value="Unassembled WGS sequence"/>
</dbReference>
<reference evidence="3" key="1">
    <citation type="submission" date="2014-01" db="EMBL/GenBank/DDBJ databases">
        <title>The Genome Sequence of Anopheles melas CM1001059_A (V2).</title>
        <authorList>
            <consortium name="The Broad Institute Genomics Platform"/>
            <person name="Neafsey D.E."/>
            <person name="Besansky N."/>
            <person name="Howell P."/>
            <person name="Walton C."/>
            <person name="Young S.K."/>
            <person name="Zeng Q."/>
            <person name="Gargeya S."/>
            <person name="Fitzgerald M."/>
            <person name="Haas B."/>
            <person name="Abouelleil A."/>
            <person name="Allen A.W."/>
            <person name="Alvarado L."/>
            <person name="Arachchi H.M."/>
            <person name="Berlin A.M."/>
            <person name="Chapman S.B."/>
            <person name="Gainer-Dewar J."/>
            <person name="Goldberg J."/>
            <person name="Griggs A."/>
            <person name="Gujja S."/>
            <person name="Hansen M."/>
            <person name="Howarth C."/>
            <person name="Imamovic A."/>
            <person name="Ireland A."/>
            <person name="Larimer J."/>
            <person name="McCowan C."/>
            <person name="Murphy C."/>
            <person name="Pearson M."/>
            <person name="Poon T.W."/>
            <person name="Priest M."/>
            <person name="Roberts A."/>
            <person name="Saif S."/>
            <person name="Shea T."/>
            <person name="Sisk P."/>
            <person name="Sykes S."/>
            <person name="Wortman J."/>
            <person name="Nusbaum C."/>
            <person name="Birren B."/>
        </authorList>
    </citation>
    <scope>NUCLEOTIDE SEQUENCE [LARGE SCALE GENOMIC DNA]</scope>
    <source>
        <strain evidence="3">CM1001059</strain>
    </source>
</reference>
<accession>A0A182TE13</accession>
<reference evidence="2" key="2">
    <citation type="submission" date="2020-05" db="UniProtKB">
        <authorList>
            <consortium name="EnsemblMetazoa"/>
        </authorList>
    </citation>
    <scope>IDENTIFICATION</scope>
    <source>
        <strain evidence="2">CM1001059</strain>
    </source>
</reference>
<name>A0A182TE13_9DIPT</name>
<feature type="region of interest" description="Disordered" evidence="1">
    <location>
        <begin position="53"/>
        <end position="74"/>
    </location>
</feature>
<dbReference type="EnsemblMetazoa" id="AMEC000628-RA">
    <property type="protein sequence ID" value="AMEC000628-PA"/>
    <property type="gene ID" value="AMEC000628"/>
</dbReference>
<dbReference type="AlphaFoldDB" id="A0A182TE13"/>
<evidence type="ECO:0000313" key="2">
    <source>
        <dbReference type="EnsemblMetazoa" id="AMEC000628-PA"/>
    </source>
</evidence>
<proteinExistence type="predicted"/>
<dbReference type="VEuPathDB" id="VectorBase:AMEC000628"/>
<evidence type="ECO:0000256" key="1">
    <source>
        <dbReference type="SAM" id="MobiDB-lite"/>
    </source>
</evidence>
<sequence length="185" mass="18750">MLELPTGVTGNGTESDERAIVVSALRLPVVGSSPEIDFASCLPVALEPGAWVGSESDANSGTDDSGPGIGGADGGGWGDVLPPLSVACGGGDISASCGEVMLLALSDLTMPPVELDRCTVAVMPAEPVIGGPLFSCTMVVAYKSLKWPAYSPKNGCVVSWSSVGSDDLQASFDRIDSSKDSANEK</sequence>
<evidence type="ECO:0000313" key="3">
    <source>
        <dbReference type="Proteomes" id="UP000075902"/>
    </source>
</evidence>
<organism evidence="2 3">
    <name type="scientific">Anopheles melas</name>
    <dbReference type="NCBI Taxonomy" id="34690"/>
    <lineage>
        <taxon>Eukaryota</taxon>
        <taxon>Metazoa</taxon>
        <taxon>Ecdysozoa</taxon>
        <taxon>Arthropoda</taxon>
        <taxon>Hexapoda</taxon>
        <taxon>Insecta</taxon>
        <taxon>Pterygota</taxon>
        <taxon>Neoptera</taxon>
        <taxon>Endopterygota</taxon>
        <taxon>Diptera</taxon>
        <taxon>Nematocera</taxon>
        <taxon>Culicoidea</taxon>
        <taxon>Culicidae</taxon>
        <taxon>Anophelinae</taxon>
        <taxon>Anopheles</taxon>
    </lineage>
</organism>